<comment type="caution">
    <text evidence="1">The sequence shown here is derived from an EMBL/GenBank/DDBJ whole genome shotgun (WGS) entry which is preliminary data.</text>
</comment>
<gene>
    <name evidence="1" type="ORF">ACOLOM_LOCUS9676</name>
</gene>
<protein>
    <submittedName>
        <fullName evidence="1">1454_t:CDS:1</fullName>
    </submittedName>
</protein>
<dbReference type="Proteomes" id="UP000789525">
    <property type="component" value="Unassembled WGS sequence"/>
</dbReference>
<reference evidence="1" key="1">
    <citation type="submission" date="2021-06" db="EMBL/GenBank/DDBJ databases">
        <authorList>
            <person name="Kallberg Y."/>
            <person name="Tangrot J."/>
            <person name="Rosling A."/>
        </authorList>
    </citation>
    <scope>NUCLEOTIDE SEQUENCE</scope>
    <source>
        <strain evidence="1">CL356</strain>
    </source>
</reference>
<evidence type="ECO:0000313" key="1">
    <source>
        <dbReference type="EMBL" id="CAG8687624.1"/>
    </source>
</evidence>
<organism evidence="1 2">
    <name type="scientific">Acaulospora colombiana</name>
    <dbReference type="NCBI Taxonomy" id="27376"/>
    <lineage>
        <taxon>Eukaryota</taxon>
        <taxon>Fungi</taxon>
        <taxon>Fungi incertae sedis</taxon>
        <taxon>Mucoromycota</taxon>
        <taxon>Glomeromycotina</taxon>
        <taxon>Glomeromycetes</taxon>
        <taxon>Diversisporales</taxon>
        <taxon>Acaulosporaceae</taxon>
        <taxon>Acaulospora</taxon>
    </lineage>
</organism>
<dbReference type="EMBL" id="CAJVPT010028724">
    <property type="protein sequence ID" value="CAG8687624.1"/>
    <property type="molecule type" value="Genomic_DNA"/>
</dbReference>
<keyword evidence="2" id="KW-1185">Reference proteome</keyword>
<sequence length="213" mass="23473">MSNTTTSPTASVIILSPAAQVFVSQASLTIGPWIAGTFVDLFLQGILASQVAVYFSLQKKRNIKSNQGPNLTWLVIGVTILCLIKSLQNIVNTWELVVTNYSNPDVSLSLPESEWKHYTTSLLTAIIATIVQTFFVHRYWKLPRHWYICLVMMIGILLSIVAASLVIASLADLKPSVGPVPNRPPLNGPLSAVFWCKYSPSFPPATNFLTFHL</sequence>
<evidence type="ECO:0000313" key="2">
    <source>
        <dbReference type="Proteomes" id="UP000789525"/>
    </source>
</evidence>
<accession>A0ACA9P1E0</accession>
<proteinExistence type="predicted"/>
<name>A0ACA9P1E0_9GLOM</name>